<name>A0ABY5KHX9_9ACTN</name>
<proteinExistence type="predicted"/>
<evidence type="ECO:0000313" key="2">
    <source>
        <dbReference type="EMBL" id="UUI70092.1"/>
    </source>
</evidence>
<evidence type="ECO:0000256" key="1">
    <source>
        <dbReference type="SAM" id="MobiDB-lite"/>
    </source>
</evidence>
<gene>
    <name evidence="2" type="ORF">NP095_03795</name>
</gene>
<protein>
    <submittedName>
        <fullName evidence="2">Uncharacterized protein</fullName>
    </submittedName>
</protein>
<dbReference type="RefSeq" id="WP_232417443.1">
    <property type="nucleotide sequence ID" value="NZ_CP101990.1"/>
</dbReference>
<dbReference type="Proteomes" id="UP001315860">
    <property type="component" value="Chromosome"/>
</dbReference>
<organism evidence="2 3">
    <name type="scientific">Aeromicrobium duanguangcaii</name>
    <dbReference type="NCBI Taxonomy" id="2968086"/>
    <lineage>
        <taxon>Bacteria</taxon>
        <taxon>Bacillati</taxon>
        <taxon>Actinomycetota</taxon>
        <taxon>Actinomycetes</taxon>
        <taxon>Propionibacteriales</taxon>
        <taxon>Nocardioidaceae</taxon>
        <taxon>Aeromicrobium</taxon>
    </lineage>
</organism>
<accession>A0ABY5KHX9</accession>
<feature type="compositionally biased region" description="Basic and acidic residues" evidence="1">
    <location>
        <begin position="10"/>
        <end position="23"/>
    </location>
</feature>
<evidence type="ECO:0000313" key="3">
    <source>
        <dbReference type="Proteomes" id="UP001315860"/>
    </source>
</evidence>
<dbReference type="EMBL" id="CP101990">
    <property type="protein sequence ID" value="UUI70092.1"/>
    <property type="molecule type" value="Genomic_DNA"/>
</dbReference>
<feature type="region of interest" description="Disordered" evidence="1">
    <location>
        <begin position="1"/>
        <end position="23"/>
    </location>
</feature>
<reference evidence="2 3" key="1">
    <citation type="submission" date="2022-07" db="EMBL/GenBank/DDBJ databases">
        <title>Novel species in genus Aeromicrobium.</title>
        <authorList>
            <person name="Ye L."/>
        </authorList>
    </citation>
    <scope>NUCLEOTIDE SEQUENCE [LARGE SCALE GENOMIC DNA]</scope>
    <source>
        <strain evidence="3">zg-Y50</strain>
    </source>
</reference>
<keyword evidence="3" id="KW-1185">Reference proteome</keyword>
<sequence length="57" mass="6120">MGMAISATSDPREEAADAVHSRRKFGTDHAVDDDVTGVMHTEVIITVIRAALVKLTL</sequence>